<protein>
    <submittedName>
        <fullName evidence="2">Uncharacterized protein</fullName>
    </submittedName>
</protein>
<evidence type="ECO:0000313" key="2">
    <source>
        <dbReference type="EMBL" id="KAK7683737.1"/>
    </source>
</evidence>
<gene>
    <name evidence="2" type="ORF">QCA50_013113</name>
</gene>
<dbReference type="AlphaFoldDB" id="A0AAW0FUD5"/>
<reference evidence="2 3" key="1">
    <citation type="submission" date="2022-09" db="EMBL/GenBank/DDBJ databases">
        <authorList>
            <person name="Palmer J.M."/>
        </authorList>
    </citation>
    <scope>NUCLEOTIDE SEQUENCE [LARGE SCALE GENOMIC DNA]</scope>
    <source>
        <strain evidence="2 3">DSM 7382</strain>
    </source>
</reference>
<feature type="compositionally biased region" description="Low complexity" evidence="1">
    <location>
        <begin position="54"/>
        <end position="90"/>
    </location>
</feature>
<name>A0AAW0FUD5_9APHY</name>
<proteinExistence type="predicted"/>
<feature type="compositionally biased region" description="Polar residues" evidence="1">
    <location>
        <begin position="1"/>
        <end position="53"/>
    </location>
</feature>
<accession>A0AAW0FUD5</accession>
<feature type="region of interest" description="Disordered" evidence="1">
    <location>
        <begin position="1"/>
        <end position="90"/>
    </location>
</feature>
<dbReference type="Proteomes" id="UP001385951">
    <property type="component" value="Unassembled WGS sequence"/>
</dbReference>
<evidence type="ECO:0000313" key="3">
    <source>
        <dbReference type="Proteomes" id="UP001385951"/>
    </source>
</evidence>
<keyword evidence="3" id="KW-1185">Reference proteome</keyword>
<comment type="caution">
    <text evidence="2">The sequence shown here is derived from an EMBL/GenBank/DDBJ whole genome shotgun (WGS) entry which is preliminary data.</text>
</comment>
<organism evidence="2 3">
    <name type="scientific">Cerrena zonata</name>
    <dbReference type="NCBI Taxonomy" id="2478898"/>
    <lineage>
        <taxon>Eukaryota</taxon>
        <taxon>Fungi</taxon>
        <taxon>Dikarya</taxon>
        <taxon>Basidiomycota</taxon>
        <taxon>Agaricomycotina</taxon>
        <taxon>Agaricomycetes</taxon>
        <taxon>Polyporales</taxon>
        <taxon>Cerrenaceae</taxon>
        <taxon>Cerrena</taxon>
    </lineage>
</organism>
<dbReference type="EMBL" id="JASBNA010000029">
    <property type="protein sequence ID" value="KAK7683737.1"/>
    <property type="molecule type" value="Genomic_DNA"/>
</dbReference>
<evidence type="ECO:0000256" key="1">
    <source>
        <dbReference type="SAM" id="MobiDB-lite"/>
    </source>
</evidence>
<sequence>MATGISPNFNTGLNPSPLMQSNMAMGQNQMMPGQQTPSPNPFASQAPPQMQNPTGMSMTYGGMTGMSMQQQQQPNFASQSYQQPSPFQPQQQQFQPQQQMTGMGYQQQPQMFQPQPTMLQPTANTNPFMQMQSHSPQFQPSFTPTQQFGGTPSPMMGMQGLPQMQQPMQMQQQQQQAPNQFTSWLQGPPGTTGFAGQQQWGGM</sequence>